<dbReference type="SMART" id="SM00895">
    <property type="entry name" value="FCD"/>
    <property type="match status" value="1"/>
</dbReference>
<protein>
    <submittedName>
        <fullName evidence="5">Transcriptional regulator</fullName>
    </submittedName>
</protein>
<dbReference type="SUPFAM" id="SSF46785">
    <property type="entry name" value="Winged helix' DNA-binding domain"/>
    <property type="match status" value="1"/>
</dbReference>
<reference evidence="5 6" key="1">
    <citation type="journal article" date="2011" name="J. Bacteriol.">
        <title>The Draft Genome of Planococcus donghaensis MPA1U2 Reveals Nonsporulation Pathways Controlled by a Conserved Spo0A Regulon.</title>
        <authorList>
            <person name="Pearson M.D."/>
            <person name="Noller H.F."/>
        </authorList>
    </citation>
    <scope>NUCLEOTIDE SEQUENCE [LARGE SCALE GENOMIC DNA]</scope>
    <source>
        <strain evidence="5 6">MPA1U2</strain>
    </source>
</reference>
<dbReference type="Gene3D" id="1.20.120.530">
    <property type="entry name" value="GntR ligand-binding domain-like"/>
    <property type="match status" value="1"/>
</dbReference>
<dbReference type="InterPro" id="IPR008920">
    <property type="entry name" value="TF_FadR/GntR_C"/>
</dbReference>
<dbReference type="OrthoDB" id="9782299at2"/>
<dbReference type="SUPFAM" id="SSF48008">
    <property type="entry name" value="GntR ligand-binding domain-like"/>
    <property type="match status" value="1"/>
</dbReference>
<dbReference type="Gene3D" id="1.10.10.10">
    <property type="entry name" value="Winged helix-like DNA-binding domain superfamily/Winged helix DNA-binding domain"/>
    <property type="match status" value="1"/>
</dbReference>
<name>E7RHV8_9BACL</name>
<dbReference type="InterPro" id="IPR036390">
    <property type="entry name" value="WH_DNA-bd_sf"/>
</dbReference>
<dbReference type="GO" id="GO:0003677">
    <property type="term" value="F:DNA binding"/>
    <property type="evidence" value="ECO:0007669"/>
    <property type="project" value="UniProtKB-KW"/>
</dbReference>
<dbReference type="eggNOG" id="COG1802">
    <property type="taxonomic scope" value="Bacteria"/>
</dbReference>
<proteinExistence type="predicted"/>
<evidence type="ECO:0000313" key="6">
    <source>
        <dbReference type="Proteomes" id="UP000003052"/>
    </source>
</evidence>
<organism evidence="5 6">
    <name type="scientific">Planococcus donghaensis MPA1U2</name>
    <dbReference type="NCBI Taxonomy" id="933115"/>
    <lineage>
        <taxon>Bacteria</taxon>
        <taxon>Bacillati</taxon>
        <taxon>Bacillota</taxon>
        <taxon>Bacilli</taxon>
        <taxon>Bacillales</taxon>
        <taxon>Caryophanaceae</taxon>
        <taxon>Planococcus</taxon>
    </lineage>
</organism>
<dbReference type="Proteomes" id="UP000003052">
    <property type="component" value="Unassembled WGS sequence"/>
</dbReference>
<keyword evidence="1" id="KW-0805">Transcription regulation</keyword>
<evidence type="ECO:0000313" key="5">
    <source>
        <dbReference type="EMBL" id="EGA89388.1"/>
    </source>
</evidence>
<dbReference type="InterPro" id="IPR011711">
    <property type="entry name" value="GntR_C"/>
</dbReference>
<evidence type="ECO:0000256" key="2">
    <source>
        <dbReference type="ARBA" id="ARBA00023125"/>
    </source>
</evidence>
<dbReference type="PROSITE" id="PS50949">
    <property type="entry name" value="HTH_GNTR"/>
    <property type="match status" value="1"/>
</dbReference>
<dbReference type="AlphaFoldDB" id="E7RHV8"/>
<dbReference type="InterPro" id="IPR036388">
    <property type="entry name" value="WH-like_DNA-bd_sf"/>
</dbReference>
<feature type="domain" description="HTH gntR-type" evidence="4">
    <location>
        <begin position="14"/>
        <end position="81"/>
    </location>
</feature>
<accession>E7RHV8</accession>
<dbReference type="EMBL" id="AEPB01000033">
    <property type="protein sequence ID" value="EGA89388.1"/>
    <property type="molecule type" value="Genomic_DNA"/>
</dbReference>
<dbReference type="RefSeq" id="WP_008431091.1">
    <property type="nucleotide sequence ID" value="NZ_AEPB01000033.1"/>
</dbReference>
<dbReference type="GO" id="GO:0003700">
    <property type="term" value="F:DNA-binding transcription factor activity"/>
    <property type="evidence" value="ECO:0007669"/>
    <property type="project" value="InterPro"/>
</dbReference>
<evidence type="ECO:0000259" key="4">
    <source>
        <dbReference type="PROSITE" id="PS50949"/>
    </source>
</evidence>
<dbReference type="CDD" id="cd07377">
    <property type="entry name" value="WHTH_GntR"/>
    <property type="match status" value="1"/>
</dbReference>
<dbReference type="Pfam" id="PF00392">
    <property type="entry name" value="GntR"/>
    <property type="match status" value="1"/>
</dbReference>
<dbReference type="InterPro" id="IPR000524">
    <property type="entry name" value="Tscrpt_reg_HTH_GntR"/>
</dbReference>
<sequence length="233" mass="26825">MDVNIHKKISQQSRSIRELIYENLKEAILGGSYEPGFHLRERELAKEFQVSTTPIKEALRQLEKEGLVISKARRGSFVSTSVMSSVEEITLARAALEGVAAGLAALKRTEAEADKLHMILQEMKKYAEEKDIEKLQEVNIYFHETIREAAKNNYIANQIEAVRSFDQFIRKKALADKEEHLRAFDDHYNIYQKIRDKDPEGAEYAMRNHINRTKSFALGKLKEEKEKVVNSTL</sequence>
<dbReference type="Pfam" id="PF07729">
    <property type="entry name" value="FCD"/>
    <property type="match status" value="1"/>
</dbReference>
<dbReference type="PANTHER" id="PTHR43537:SF24">
    <property type="entry name" value="GLUCONATE OPERON TRANSCRIPTIONAL REPRESSOR"/>
    <property type="match status" value="1"/>
</dbReference>
<keyword evidence="3" id="KW-0804">Transcription</keyword>
<dbReference type="SMART" id="SM00345">
    <property type="entry name" value="HTH_GNTR"/>
    <property type="match status" value="1"/>
</dbReference>
<evidence type="ECO:0000256" key="3">
    <source>
        <dbReference type="ARBA" id="ARBA00023163"/>
    </source>
</evidence>
<evidence type="ECO:0000256" key="1">
    <source>
        <dbReference type="ARBA" id="ARBA00023015"/>
    </source>
</evidence>
<keyword evidence="2" id="KW-0238">DNA-binding</keyword>
<gene>
    <name evidence="5" type="ORF">GPDM_10330</name>
</gene>
<dbReference type="PANTHER" id="PTHR43537">
    <property type="entry name" value="TRANSCRIPTIONAL REGULATOR, GNTR FAMILY"/>
    <property type="match status" value="1"/>
</dbReference>
<comment type="caution">
    <text evidence="5">The sequence shown here is derived from an EMBL/GenBank/DDBJ whole genome shotgun (WGS) entry which is preliminary data.</text>
</comment>